<evidence type="ECO:0000256" key="1">
    <source>
        <dbReference type="SAM" id="MobiDB-lite"/>
    </source>
</evidence>
<accession>A0AAD6X602</accession>
<feature type="domain" description="CxC2-like cysteine cluster KDZ transposase-associated" evidence="2">
    <location>
        <begin position="97"/>
        <end position="171"/>
    </location>
</feature>
<evidence type="ECO:0000313" key="3">
    <source>
        <dbReference type="EMBL" id="KAJ7036231.1"/>
    </source>
</evidence>
<sequence>MDTPALDAASATPERSPTKPDRFFADLPTPRSNRLRDLPVVLHPADRHVCETCGTEGSADTAAPDGTGPLRFVQHRSHPLHVVKLWNGQYWRTTVMRRLGLIYQLGHGGAVCSSPGPERIMSVISRDGTHDVRFRYCECLGHGDEFAQLFRAGWFAARATNVKECVTFEMLGLGSF</sequence>
<dbReference type="EMBL" id="JARJCM010000044">
    <property type="protein sequence ID" value="KAJ7036231.1"/>
    <property type="molecule type" value="Genomic_DNA"/>
</dbReference>
<reference evidence="3" key="1">
    <citation type="submission" date="2023-03" db="EMBL/GenBank/DDBJ databases">
        <title>Massive genome expansion in bonnet fungi (Mycena s.s.) driven by repeated elements and novel gene families across ecological guilds.</title>
        <authorList>
            <consortium name="Lawrence Berkeley National Laboratory"/>
            <person name="Harder C.B."/>
            <person name="Miyauchi S."/>
            <person name="Viragh M."/>
            <person name="Kuo A."/>
            <person name="Thoen E."/>
            <person name="Andreopoulos B."/>
            <person name="Lu D."/>
            <person name="Skrede I."/>
            <person name="Drula E."/>
            <person name="Henrissat B."/>
            <person name="Morin E."/>
            <person name="Kohler A."/>
            <person name="Barry K."/>
            <person name="LaButti K."/>
            <person name="Morin E."/>
            <person name="Salamov A."/>
            <person name="Lipzen A."/>
            <person name="Mereny Z."/>
            <person name="Hegedus B."/>
            <person name="Baldrian P."/>
            <person name="Stursova M."/>
            <person name="Weitz H."/>
            <person name="Taylor A."/>
            <person name="Grigoriev I.V."/>
            <person name="Nagy L.G."/>
            <person name="Martin F."/>
            <person name="Kauserud H."/>
        </authorList>
    </citation>
    <scope>NUCLEOTIDE SEQUENCE</scope>
    <source>
        <strain evidence="3">CBHHK200</strain>
    </source>
</reference>
<organism evidence="3 4">
    <name type="scientific">Mycena alexandri</name>
    <dbReference type="NCBI Taxonomy" id="1745969"/>
    <lineage>
        <taxon>Eukaryota</taxon>
        <taxon>Fungi</taxon>
        <taxon>Dikarya</taxon>
        <taxon>Basidiomycota</taxon>
        <taxon>Agaricomycotina</taxon>
        <taxon>Agaricomycetes</taxon>
        <taxon>Agaricomycetidae</taxon>
        <taxon>Agaricales</taxon>
        <taxon>Marasmiineae</taxon>
        <taxon>Mycenaceae</taxon>
        <taxon>Mycena</taxon>
    </lineage>
</organism>
<dbReference type="Pfam" id="PF18803">
    <property type="entry name" value="CxC2"/>
    <property type="match status" value="1"/>
</dbReference>
<comment type="caution">
    <text evidence="3">The sequence shown here is derived from an EMBL/GenBank/DDBJ whole genome shotgun (WGS) entry which is preliminary data.</text>
</comment>
<dbReference type="Proteomes" id="UP001218188">
    <property type="component" value="Unassembled WGS sequence"/>
</dbReference>
<gene>
    <name evidence="3" type="ORF">C8F04DRAFT_1258077</name>
</gene>
<proteinExistence type="predicted"/>
<keyword evidence="4" id="KW-1185">Reference proteome</keyword>
<dbReference type="AlphaFoldDB" id="A0AAD6X602"/>
<protein>
    <recommendedName>
        <fullName evidence="2">CxC2-like cysteine cluster KDZ transposase-associated domain-containing protein</fullName>
    </recommendedName>
</protein>
<feature type="region of interest" description="Disordered" evidence="1">
    <location>
        <begin position="1"/>
        <end position="30"/>
    </location>
</feature>
<evidence type="ECO:0000259" key="2">
    <source>
        <dbReference type="Pfam" id="PF18803"/>
    </source>
</evidence>
<dbReference type="InterPro" id="IPR041457">
    <property type="entry name" value="CxC2_KDZ-assoc"/>
</dbReference>
<evidence type="ECO:0000313" key="4">
    <source>
        <dbReference type="Proteomes" id="UP001218188"/>
    </source>
</evidence>
<name>A0AAD6X602_9AGAR</name>